<dbReference type="PANTHER" id="PTHR16161:SF0">
    <property type="entry name" value="TRANSCRIPTIONAL PROTEIN SWT1"/>
    <property type="match status" value="1"/>
</dbReference>
<feature type="compositionally biased region" description="Basic residues" evidence="1">
    <location>
        <begin position="297"/>
        <end position="306"/>
    </location>
</feature>
<feature type="compositionally biased region" description="Polar residues" evidence="1">
    <location>
        <begin position="339"/>
        <end position="348"/>
    </location>
</feature>
<dbReference type="OrthoDB" id="2017974at2759"/>
<dbReference type="AlphaFoldDB" id="A0A165KA89"/>
<gene>
    <name evidence="3" type="ORF">CALCODRAFT_489410</name>
</gene>
<dbReference type="GO" id="GO:0005634">
    <property type="term" value="C:nucleus"/>
    <property type="evidence" value="ECO:0007669"/>
    <property type="project" value="TreeGrafter"/>
</dbReference>
<evidence type="ECO:0000256" key="1">
    <source>
        <dbReference type="SAM" id="MobiDB-lite"/>
    </source>
</evidence>
<dbReference type="GO" id="GO:0004540">
    <property type="term" value="F:RNA nuclease activity"/>
    <property type="evidence" value="ECO:0007669"/>
    <property type="project" value="UniProtKB-ARBA"/>
</dbReference>
<organism evidence="3 4">
    <name type="scientific">Calocera cornea HHB12733</name>
    <dbReference type="NCBI Taxonomy" id="1353952"/>
    <lineage>
        <taxon>Eukaryota</taxon>
        <taxon>Fungi</taxon>
        <taxon>Dikarya</taxon>
        <taxon>Basidiomycota</taxon>
        <taxon>Agaricomycotina</taxon>
        <taxon>Dacrymycetes</taxon>
        <taxon>Dacrymycetales</taxon>
        <taxon>Dacrymycetaceae</taxon>
        <taxon>Calocera</taxon>
    </lineage>
</organism>
<dbReference type="STRING" id="1353952.A0A165KA89"/>
<dbReference type="Pfam" id="PF13638">
    <property type="entry name" value="PIN_4"/>
    <property type="match status" value="1"/>
</dbReference>
<dbReference type="InParanoid" id="A0A165KA89"/>
<dbReference type="Proteomes" id="UP000076842">
    <property type="component" value="Unassembled WGS sequence"/>
</dbReference>
<feature type="domain" description="PIN" evidence="2">
    <location>
        <begin position="100"/>
        <end position="235"/>
    </location>
</feature>
<dbReference type="Gene3D" id="3.40.50.1010">
    <property type="entry name" value="5'-nuclease"/>
    <property type="match status" value="1"/>
</dbReference>
<dbReference type="SUPFAM" id="SSF88723">
    <property type="entry name" value="PIN domain-like"/>
    <property type="match status" value="1"/>
</dbReference>
<dbReference type="InterPro" id="IPR029060">
    <property type="entry name" value="PIN-like_dom_sf"/>
</dbReference>
<sequence length="508" mass="56601">MPTFADQWNAHPPADIVLSRYAKVITISGPTDDVREVDDAAEQSDEDYEMEDVAALTVVNDVRDVRAGWQQYKSDDQQQYGQWGDAMEIDYESSSGAGATKMVVDTNILLSYLDRLRDMYDILCASESTAMLELVIPGIVLQELDFQTKSARARKPELQNLAQTATHWLLTQVLQRRAGEPSIVRVQRDHETYVGDLSWKTSRASNDDLILDCCQYFSRAPPSIYLLTNDVNLSVKAEAHDIYTLDRHHLRDPRKFIADFVSHGMDLPLANDRAPPGRAFSGNNDGAHDGAHAYGRPAHHHSHHSRSNHDTQRQHDLPNDIAAHTPPQTPESTRKSSLRTKQQASASILSEPLPGSSHTDMDVDIADMNGPRRTLEALHALFLEYLATYLPAEVASFLTLPRGKKPSSDVLPAGWQSWSPQKCFKMLQQATPLKPPSRPLEWTCVLAFTARPGESGYRANGGSVGDWRKASFMLHLVNEAYSIECLNLQALNNLVQTMESIIGLPVAK</sequence>
<feature type="compositionally biased region" description="Basic and acidic residues" evidence="1">
    <location>
        <begin position="307"/>
        <end position="318"/>
    </location>
</feature>
<dbReference type="SMART" id="SM00670">
    <property type="entry name" value="PINc"/>
    <property type="match status" value="1"/>
</dbReference>
<name>A0A165KA89_9BASI</name>
<keyword evidence="4" id="KW-1185">Reference proteome</keyword>
<protein>
    <recommendedName>
        <fullName evidence="2">PIN domain-containing protein</fullName>
    </recommendedName>
</protein>
<evidence type="ECO:0000259" key="2">
    <source>
        <dbReference type="SMART" id="SM00670"/>
    </source>
</evidence>
<dbReference type="CDD" id="cd18727">
    <property type="entry name" value="PIN_Swt1-like"/>
    <property type="match status" value="1"/>
</dbReference>
<proteinExistence type="predicted"/>
<dbReference type="InterPro" id="IPR052626">
    <property type="entry name" value="SWT1_Regulator"/>
</dbReference>
<reference evidence="3 4" key="1">
    <citation type="journal article" date="2016" name="Mol. Biol. Evol.">
        <title>Comparative Genomics of Early-Diverging Mushroom-Forming Fungi Provides Insights into the Origins of Lignocellulose Decay Capabilities.</title>
        <authorList>
            <person name="Nagy L.G."/>
            <person name="Riley R."/>
            <person name="Tritt A."/>
            <person name="Adam C."/>
            <person name="Daum C."/>
            <person name="Floudas D."/>
            <person name="Sun H."/>
            <person name="Yadav J.S."/>
            <person name="Pangilinan J."/>
            <person name="Larsson K.H."/>
            <person name="Matsuura K."/>
            <person name="Barry K."/>
            <person name="Labutti K."/>
            <person name="Kuo R."/>
            <person name="Ohm R.A."/>
            <person name="Bhattacharya S.S."/>
            <person name="Shirouzu T."/>
            <person name="Yoshinaga Y."/>
            <person name="Martin F.M."/>
            <person name="Grigoriev I.V."/>
            <person name="Hibbett D.S."/>
        </authorList>
    </citation>
    <scope>NUCLEOTIDE SEQUENCE [LARGE SCALE GENOMIC DNA]</scope>
    <source>
        <strain evidence="3 4">HHB12733</strain>
    </source>
</reference>
<evidence type="ECO:0000313" key="4">
    <source>
        <dbReference type="Proteomes" id="UP000076842"/>
    </source>
</evidence>
<dbReference type="EMBL" id="KV423914">
    <property type="protein sequence ID" value="KZT62886.1"/>
    <property type="molecule type" value="Genomic_DNA"/>
</dbReference>
<accession>A0A165KA89</accession>
<dbReference type="PANTHER" id="PTHR16161">
    <property type="entry name" value="TRANSCRIPTIONAL PROTEIN SWT1"/>
    <property type="match status" value="1"/>
</dbReference>
<feature type="region of interest" description="Disordered" evidence="1">
    <location>
        <begin position="272"/>
        <end position="364"/>
    </location>
</feature>
<dbReference type="InterPro" id="IPR002716">
    <property type="entry name" value="PIN_dom"/>
</dbReference>
<evidence type="ECO:0000313" key="3">
    <source>
        <dbReference type="EMBL" id="KZT62886.1"/>
    </source>
</evidence>